<gene>
    <name evidence="2" type="ORF">EA472_20805</name>
</gene>
<keyword evidence="1" id="KW-0472">Membrane</keyword>
<name>A0A3N6MH46_NATCH</name>
<feature type="transmembrane region" description="Helical" evidence="1">
    <location>
        <begin position="126"/>
        <end position="147"/>
    </location>
</feature>
<dbReference type="OrthoDB" id="236291at2157"/>
<keyword evidence="3" id="KW-1185">Reference proteome</keyword>
<keyword evidence="1" id="KW-0812">Transmembrane</keyword>
<comment type="caution">
    <text evidence="2">The sequence shown here is derived from an EMBL/GenBank/DDBJ whole genome shotgun (WGS) entry which is preliminary data.</text>
</comment>
<reference evidence="2 3" key="1">
    <citation type="submission" date="2018-10" db="EMBL/GenBank/DDBJ databases">
        <title>Natrarchaeobius chitinivorans gen. nov., sp. nov., and Natrarchaeobius haloalkaliphilus sp. nov., alkaliphilic, chitin-utilizing haloarchaea from hypersaline alkaline lakes.</title>
        <authorList>
            <person name="Sorokin D.Y."/>
            <person name="Elcheninov A.G."/>
            <person name="Kostrikina N.A."/>
            <person name="Bale N.J."/>
            <person name="Sinninghe Damste J.S."/>
            <person name="Khijniak T.V."/>
            <person name="Kublanov I.V."/>
            <person name="Toshchakov S.V."/>
        </authorList>
    </citation>
    <scope>NUCLEOTIDE SEQUENCE [LARGE SCALE GENOMIC DNA]</scope>
    <source>
        <strain evidence="2 3">AArcht7</strain>
    </source>
</reference>
<evidence type="ECO:0000313" key="2">
    <source>
        <dbReference type="EMBL" id="RQG96170.1"/>
    </source>
</evidence>
<feature type="transmembrane region" description="Helical" evidence="1">
    <location>
        <begin position="202"/>
        <end position="225"/>
    </location>
</feature>
<feature type="transmembrane region" description="Helical" evidence="1">
    <location>
        <begin position="167"/>
        <end position="190"/>
    </location>
</feature>
<protein>
    <submittedName>
        <fullName evidence="2">Uncharacterized protein</fullName>
    </submittedName>
</protein>
<evidence type="ECO:0000313" key="3">
    <source>
        <dbReference type="Proteomes" id="UP000281431"/>
    </source>
</evidence>
<organism evidence="2 3">
    <name type="scientific">Natrarchaeobius chitinivorans</name>
    <dbReference type="NCBI Taxonomy" id="1679083"/>
    <lineage>
        <taxon>Archaea</taxon>
        <taxon>Methanobacteriati</taxon>
        <taxon>Methanobacteriota</taxon>
        <taxon>Stenosarchaea group</taxon>
        <taxon>Halobacteria</taxon>
        <taxon>Halobacteriales</taxon>
        <taxon>Natrialbaceae</taxon>
        <taxon>Natrarchaeobius</taxon>
    </lineage>
</organism>
<accession>A0A3N6MH46</accession>
<dbReference type="Proteomes" id="UP000281431">
    <property type="component" value="Unassembled WGS sequence"/>
</dbReference>
<evidence type="ECO:0000256" key="1">
    <source>
        <dbReference type="SAM" id="Phobius"/>
    </source>
</evidence>
<proteinExistence type="predicted"/>
<keyword evidence="1" id="KW-1133">Transmembrane helix</keyword>
<sequence length="287" mass="29964">MAPAIAHFLVGASLLLVLVAPLALRYGIDREHAIWLIPLGGLWGLAPDVHHVTPLFESRLYAFHNSPWADLFALHYTLDRGAIRALYLESVFASIALFIVAVAIFWGTGRLRPDALSVRSGRDRILAWSVTTAVATGYATVALGVAVSVQEGFRSVSALVGSDSVLVGGLALLPIGVVLGLLSGPVLEVLGGTRRVRPSVTTVCGGAFGAGGWIVGVGIGVPLWLGTVSGSALSVPFVHWGSLVALLVYGATFGATYGVVRGAFQSAEASRSLEGDRRSARLRTGSQ</sequence>
<dbReference type="EMBL" id="REFZ01000027">
    <property type="protein sequence ID" value="RQG96170.1"/>
    <property type="molecule type" value="Genomic_DNA"/>
</dbReference>
<feature type="transmembrane region" description="Helical" evidence="1">
    <location>
        <begin position="85"/>
        <end position="106"/>
    </location>
</feature>
<feature type="transmembrane region" description="Helical" evidence="1">
    <location>
        <begin position="237"/>
        <end position="260"/>
    </location>
</feature>
<dbReference type="AlphaFoldDB" id="A0A3N6MH46"/>